<dbReference type="STRING" id="1379680.GCA_001612615_02589"/>
<accession>A0A285L9D5</accession>
<reference evidence="8" key="1">
    <citation type="submission" date="2017-09" db="EMBL/GenBank/DDBJ databases">
        <authorList>
            <person name="Varghese N."/>
            <person name="Submissions S."/>
        </authorList>
    </citation>
    <scope>NUCLEOTIDE SEQUENCE [LARGE SCALE GENOMIC DNA]</scope>
    <source>
        <strain evidence="8">DSM 45537</strain>
    </source>
</reference>
<dbReference type="EMBL" id="OBEG01000002">
    <property type="protein sequence ID" value="SNY81083.1"/>
    <property type="molecule type" value="Genomic_DNA"/>
</dbReference>
<feature type="domain" description="HTH tetR-type" evidence="6">
    <location>
        <begin position="45"/>
        <end position="105"/>
    </location>
</feature>
<dbReference type="InterPro" id="IPR001647">
    <property type="entry name" value="HTH_TetR"/>
</dbReference>
<feature type="DNA-binding region" description="H-T-H motif" evidence="4">
    <location>
        <begin position="68"/>
        <end position="87"/>
    </location>
</feature>
<proteinExistence type="predicted"/>
<evidence type="ECO:0000313" key="8">
    <source>
        <dbReference type="Proteomes" id="UP000219565"/>
    </source>
</evidence>
<dbReference type="Proteomes" id="UP000219565">
    <property type="component" value="Unassembled WGS sequence"/>
</dbReference>
<dbReference type="AlphaFoldDB" id="A0A285L9D5"/>
<keyword evidence="2 4" id="KW-0238">DNA-binding</keyword>
<dbReference type="Gene3D" id="1.10.357.10">
    <property type="entry name" value="Tetracycline Repressor, domain 2"/>
    <property type="match status" value="1"/>
</dbReference>
<evidence type="ECO:0000256" key="1">
    <source>
        <dbReference type="ARBA" id="ARBA00023015"/>
    </source>
</evidence>
<feature type="compositionally biased region" description="Basic and acidic residues" evidence="5">
    <location>
        <begin position="35"/>
        <end position="45"/>
    </location>
</feature>
<gene>
    <name evidence="7" type="ORF">SAMN04244553_2661</name>
</gene>
<dbReference type="PANTHER" id="PTHR30055">
    <property type="entry name" value="HTH-TYPE TRANSCRIPTIONAL REGULATOR RUTR"/>
    <property type="match status" value="1"/>
</dbReference>
<keyword evidence="1" id="KW-0805">Transcription regulation</keyword>
<evidence type="ECO:0000256" key="3">
    <source>
        <dbReference type="ARBA" id="ARBA00023163"/>
    </source>
</evidence>
<dbReference type="PROSITE" id="PS50977">
    <property type="entry name" value="HTH_TETR_2"/>
    <property type="match status" value="1"/>
</dbReference>
<keyword evidence="3" id="KW-0804">Transcription</keyword>
<dbReference type="InterPro" id="IPR050109">
    <property type="entry name" value="HTH-type_TetR-like_transc_reg"/>
</dbReference>
<evidence type="ECO:0000259" key="6">
    <source>
        <dbReference type="PROSITE" id="PS50977"/>
    </source>
</evidence>
<feature type="region of interest" description="Disordered" evidence="5">
    <location>
        <begin position="1"/>
        <end position="45"/>
    </location>
</feature>
<protein>
    <submittedName>
        <fullName evidence="7">Transcriptional regulator, TetR family</fullName>
    </submittedName>
</protein>
<dbReference type="PANTHER" id="PTHR30055:SF240">
    <property type="entry name" value="HTH-TYPE TRANSCRIPTIONAL REGULATOR ACRR"/>
    <property type="match status" value="1"/>
</dbReference>
<feature type="compositionally biased region" description="Basic and acidic residues" evidence="5">
    <location>
        <begin position="1"/>
        <end position="11"/>
    </location>
</feature>
<dbReference type="SUPFAM" id="SSF46689">
    <property type="entry name" value="Homeodomain-like"/>
    <property type="match status" value="1"/>
</dbReference>
<keyword evidence="8" id="KW-1185">Reference proteome</keyword>
<evidence type="ECO:0000256" key="5">
    <source>
        <dbReference type="SAM" id="MobiDB-lite"/>
    </source>
</evidence>
<evidence type="ECO:0000256" key="4">
    <source>
        <dbReference type="PROSITE-ProRule" id="PRU00335"/>
    </source>
</evidence>
<dbReference type="GO" id="GO:0000976">
    <property type="term" value="F:transcription cis-regulatory region binding"/>
    <property type="evidence" value="ECO:0007669"/>
    <property type="project" value="TreeGrafter"/>
</dbReference>
<name>A0A285L9D5_9NOCA</name>
<dbReference type="GO" id="GO:0003700">
    <property type="term" value="F:DNA-binding transcription factor activity"/>
    <property type="evidence" value="ECO:0007669"/>
    <property type="project" value="TreeGrafter"/>
</dbReference>
<dbReference type="InterPro" id="IPR009057">
    <property type="entry name" value="Homeodomain-like_sf"/>
</dbReference>
<evidence type="ECO:0000313" key="7">
    <source>
        <dbReference type="EMBL" id="SNY81083.1"/>
    </source>
</evidence>
<sequence length="248" mass="26997">MTETSPLRDGRGSPTFGVGSQCENGHVANPGPGRPRLEQRPRRGHTPRAEILDAAGELFTTKGYANTSTRAVADAVGIRQASLYHHFAAKDDILDALLTETIATPLELAERLRAEAEPAPTRLYALAWYDVRQLCAARWNLGALYLLPELRTKRFAAFRLRRDELRGHYETLAEAVIEGAGAAGIPGAEVLPFRLVETVISIRSDEGSAPAYAEQTIPDAALRMLGWTGDLEEARADAAVLLERLAES</sequence>
<dbReference type="PRINTS" id="PR00455">
    <property type="entry name" value="HTHTETR"/>
</dbReference>
<evidence type="ECO:0000256" key="2">
    <source>
        <dbReference type="ARBA" id="ARBA00023125"/>
    </source>
</evidence>
<organism evidence="7 8">
    <name type="scientific">Nocardia amikacinitolerans</name>
    <dbReference type="NCBI Taxonomy" id="756689"/>
    <lineage>
        <taxon>Bacteria</taxon>
        <taxon>Bacillati</taxon>
        <taxon>Actinomycetota</taxon>
        <taxon>Actinomycetes</taxon>
        <taxon>Mycobacteriales</taxon>
        <taxon>Nocardiaceae</taxon>
        <taxon>Nocardia</taxon>
    </lineage>
</organism>
<dbReference type="Pfam" id="PF00440">
    <property type="entry name" value="TetR_N"/>
    <property type="match status" value="1"/>
</dbReference>